<protein>
    <submittedName>
        <fullName evidence="1">Uncharacterized protein</fullName>
    </submittedName>
</protein>
<accession>A0ABQ9XB58</accession>
<gene>
    <name evidence="1" type="ORF">BLNAU_16567</name>
</gene>
<comment type="caution">
    <text evidence="1">The sequence shown here is derived from an EMBL/GenBank/DDBJ whole genome shotgun (WGS) entry which is preliminary data.</text>
</comment>
<reference evidence="1 2" key="1">
    <citation type="journal article" date="2022" name="bioRxiv">
        <title>Genomics of Preaxostyla Flagellates Illuminates Evolutionary Transitions and the Path Towards Mitochondrial Loss.</title>
        <authorList>
            <person name="Novak L.V.F."/>
            <person name="Treitli S.C."/>
            <person name="Pyrih J."/>
            <person name="Halakuc P."/>
            <person name="Pipaliya S.V."/>
            <person name="Vacek V."/>
            <person name="Brzon O."/>
            <person name="Soukal P."/>
            <person name="Eme L."/>
            <person name="Dacks J.B."/>
            <person name="Karnkowska A."/>
            <person name="Elias M."/>
            <person name="Hampl V."/>
        </authorList>
    </citation>
    <scope>NUCLEOTIDE SEQUENCE [LARGE SCALE GENOMIC DNA]</scope>
    <source>
        <strain evidence="1">NAU3</strain>
        <tissue evidence="1">Gut</tissue>
    </source>
</reference>
<proteinExistence type="predicted"/>
<dbReference type="Proteomes" id="UP001281761">
    <property type="component" value="Unassembled WGS sequence"/>
</dbReference>
<name>A0ABQ9XB58_9EUKA</name>
<organism evidence="1 2">
    <name type="scientific">Blattamonas nauphoetae</name>
    <dbReference type="NCBI Taxonomy" id="2049346"/>
    <lineage>
        <taxon>Eukaryota</taxon>
        <taxon>Metamonada</taxon>
        <taxon>Preaxostyla</taxon>
        <taxon>Oxymonadida</taxon>
        <taxon>Blattamonas</taxon>
    </lineage>
</organism>
<evidence type="ECO:0000313" key="1">
    <source>
        <dbReference type="EMBL" id="KAK2948498.1"/>
    </source>
</evidence>
<dbReference type="EMBL" id="JARBJD010000175">
    <property type="protein sequence ID" value="KAK2948498.1"/>
    <property type="molecule type" value="Genomic_DNA"/>
</dbReference>
<sequence>MSSTMYGTINFISFKIEDNCILTSSCEYIRIFDCVSDVAFGEPEMNDAIFERIIVPSEAYIRFFCSHCYIVSRGESAEINLDLFLAMLQMCAYHSSTCTFVVSLPIALTIISLSTFLNPHFVMRLFDELLSILLKWRLYGPHTSKMGKTVIRALNSEGLDDELDQALFTFQPDYIRNMPQKYDYFASRVGSNHVKASPTINANTTLERESLADEYEMMRCEVTDQPACVVSLRRSEDGFAVETQTGRLTCGEKEESEEWRAVC</sequence>
<evidence type="ECO:0000313" key="2">
    <source>
        <dbReference type="Proteomes" id="UP001281761"/>
    </source>
</evidence>
<keyword evidence="2" id="KW-1185">Reference proteome</keyword>